<evidence type="ECO:0000313" key="2">
    <source>
        <dbReference type="EMBL" id="OBQ21456.1"/>
    </source>
</evidence>
<dbReference type="CDD" id="cd02947">
    <property type="entry name" value="TRX_family"/>
    <property type="match status" value="1"/>
</dbReference>
<dbReference type="SUPFAM" id="SSF52833">
    <property type="entry name" value="Thioredoxin-like"/>
    <property type="match status" value="1"/>
</dbReference>
<dbReference type="Pfam" id="PF13098">
    <property type="entry name" value="Thioredoxin_2"/>
    <property type="match status" value="1"/>
</dbReference>
<evidence type="ECO:0000313" key="3">
    <source>
        <dbReference type="Proteomes" id="UP000092382"/>
    </source>
</evidence>
<dbReference type="PATRIC" id="fig|1710894.3.peg.1850"/>
<gene>
    <name evidence="2" type="ORF">AN481_16305</name>
</gene>
<dbReference type="STRING" id="1803587.GCA_001593825_02022"/>
<dbReference type="EMBL" id="LJOY01000068">
    <property type="protein sequence ID" value="OBQ21456.1"/>
    <property type="molecule type" value="Genomic_DNA"/>
</dbReference>
<proteinExistence type="predicted"/>
<dbReference type="AlphaFoldDB" id="A0A1B7VMW6"/>
<protein>
    <recommendedName>
        <fullName evidence="1">Thioredoxin-like fold domain-containing protein</fullName>
    </recommendedName>
</protein>
<reference evidence="2 3" key="1">
    <citation type="submission" date="2015-09" db="EMBL/GenBank/DDBJ databases">
        <title>Whole genome shotgun sequence assembly of Aphanizomenon flos-aquae UKL13.</title>
        <authorList>
            <person name="Driscoll C."/>
        </authorList>
    </citation>
    <scope>NUCLEOTIDE SEQUENCE [LARGE SCALE GENOMIC DNA]</scope>
    <source>
        <strain evidence="2">MDT13</strain>
    </source>
</reference>
<dbReference type="InterPro" id="IPR036249">
    <property type="entry name" value="Thioredoxin-like_sf"/>
</dbReference>
<name>A0A1B7VMW6_APHFL</name>
<comment type="caution">
    <text evidence="2">The sequence shown here is derived from an EMBL/GenBank/DDBJ whole genome shotgun (WGS) entry which is preliminary data.</text>
</comment>
<dbReference type="NCBIfam" id="NF038096">
    <property type="entry name" value="thylak_slr1796"/>
    <property type="match status" value="1"/>
</dbReference>
<accession>A0A1B7VMW6</accession>
<dbReference type="Gene3D" id="3.40.30.10">
    <property type="entry name" value="Glutaredoxin"/>
    <property type="match status" value="1"/>
</dbReference>
<evidence type="ECO:0000259" key="1">
    <source>
        <dbReference type="Pfam" id="PF13098"/>
    </source>
</evidence>
<feature type="domain" description="Thioredoxin-like fold" evidence="1">
    <location>
        <begin position="75"/>
        <end position="166"/>
    </location>
</feature>
<organism evidence="2 3">
    <name type="scientific">Aphanizomenon flos-aquae LD13</name>
    <dbReference type="NCBI Taxonomy" id="1710894"/>
    <lineage>
        <taxon>Bacteria</taxon>
        <taxon>Bacillati</taxon>
        <taxon>Cyanobacteriota</taxon>
        <taxon>Cyanophyceae</taxon>
        <taxon>Nostocales</taxon>
        <taxon>Aphanizomenonaceae</taxon>
        <taxon>Aphanizomenon</taxon>
    </lineage>
</organism>
<dbReference type="InterPro" id="IPR048069">
    <property type="entry name" value="Thylak_slr1796"/>
</dbReference>
<sequence>MNSIKWLFSQTQIITNGLRLVSKCLLLGCLLFVISMQPALAGIKDDRYDGNIFVIYAGNGSLVPAKETLAQTLAEHKPAILTFYTDDSSDCKKYAPVVSEMQAFYGRATEIIPISVDTIADKTYQPTEPGYYYGGSVPQVVVFNQSGQVILNKKGQVPFEEIDDKLREIFDLLPRTESVELKRRSPKEFSSQLEDQ</sequence>
<dbReference type="Proteomes" id="UP000092382">
    <property type="component" value="Unassembled WGS sequence"/>
</dbReference>
<dbReference type="InterPro" id="IPR012336">
    <property type="entry name" value="Thioredoxin-like_fold"/>
</dbReference>